<feature type="transmembrane region" description="Helical" evidence="1">
    <location>
        <begin position="305"/>
        <end position="321"/>
    </location>
</feature>
<keyword evidence="1" id="KW-0812">Transmembrane</keyword>
<organism evidence="2">
    <name type="scientific">candidate division WOR-3 bacterium</name>
    <dbReference type="NCBI Taxonomy" id="2052148"/>
    <lineage>
        <taxon>Bacteria</taxon>
        <taxon>Bacteria division WOR-3</taxon>
    </lineage>
</organism>
<sequence length="535" mass="58592">MKPGKRWPLAAALALLLIATAFPLLDSLRRSQGHLIYALDDPYIHMAMAKNFARHGVWGVTRHGFTSVTSSPLWTLLLSGAFALFGAHASIPLLLNLLFAALLLAAADLLLRRRQVPDHWRFPALAGTALLVPLPSLVLTGQEHILHALLTVVFAGLLLPALAESGTPRRWPLLLSAALLAAVRYENIFLIAAACLLLCLRRRFRLTLALAASAAVPVITYGLLSLAHGWFFLPTSVLMKGEATRQLFHVLHPGRSTAATAMGIVNLLGWTGLAHIVKTPHILALFVSGLALVVLRLVRRQGWSAGLALLFLITAFLHMQFARTGPLHRYEAYLIVLGIIALVTALDSPNPRLLDSLIPRLLLPVAFFLMAWPAFRVLRDTPVAAANIYEQQYQMGLFLRRFYDGRPVAANDVGAINWLADLDCLDTWGMSTIEIGRARAANRYTPELLDRLCRTRGTEIAIVHKSWLLDAKPGRVPAPWIEAGTWTIADNIVCGDSTVTFFACDSTHLPGLLANLRAFASDLPPGITQSGPYRR</sequence>
<feature type="transmembrane region" description="Helical" evidence="1">
    <location>
        <begin position="254"/>
        <end position="273"/>
    </location>
</feature>
<proteinExistence type="predicted"/>
<feature type="transmembrane region" description="Helical" evidence="1">
    <location>
        <begin position="174"/>
        <end position="200"/>
    </location>
</feature>
<evidence type="ECO:0008006" key="3">
    <source>
        <dbReference type="Google" id="ProtNLM"/>
    </source>
</evidence>
<feature type="transmembrane region" description="Helical" evidence="1">
    <location>
        <begin position="327"/>
        <end position="345"/>
    </location>
</feature>
<feature type="transmembrane region" description="Helical" evidence="1">
    <location>
        <begin position="145"/>
        <end position="162"/>
    </location>
</feature>
<keyword evidence="1" id="KW-1133">Transmembrane helix</keyword>
<reference evidence="2" key="1">
    <citation type="journal article" date="2020" name="mSystems">
        <title>Genome- and Community-Level Interaction Insights into Carbon Utilization and Element Cycling Functions of Hydrothermarchaeota in Hydrothermal Sediment.</title>
        <authorList>
            <person name="Zhou Z."/>
            <person name="Liu Y."/>
            <person name="Xu W."/>
            <person name="Pan J."/>
            <person name="Luo Z.H."/>
            <person name="Li M."/>
        </authorList>
    </citation>
    <scope>NUCLEOTIDE SEQUENCE [LARGE SCALE GENOMIC DNA]</scope>
    <source>
        <strain evidence="2">SpSt-488</strain>
    </source>
</reference>
<accession>A0A7C4GGE0</accession>
<protein>
    <recommendedName>
        <fullName evidence="3">Glycosyltransferase RgtA/B/C/D-like domain-containing protein</fullName>
    </recommendedName>
</protein>
<dbReference type="EMBL" id="DSUT01000086">
    <property type="protein sequence ID" value="HGK28140.1"/>
    <property type="molecule type" value="Genomic_DNA"/>
</dbReference>
<dbReference type="AlphaFoldDB" id="A0A7C4GGE0"/>
<feature type="transmembrane region" description="Helical" evidence="1">
    <location>
        <begin position="206"/>
        <end position="233"/>
    </location>
</feature>
<evidence type="ECO:0000313" key="2">
    <source>
        <dbReference type="EMBL" id="HGK28140.1"/>
    </source>
</evidence>
<keyword evidence="1" id="KW-0472">Membrane</keyword>
<feature type="transmembrane region" description="Helical" evidence="1">
    <location>
        <begin position="81"/>
        <end position="110"/>
    </location>
</feature>
<feature type="transmembrane region" description="Helical" evidence="1">
    <location>
        <begin position="122"/>
        <end position="139"/>
    </location>
</feature>
<gene>
    <name evidence="2" type="ORF">ENS41_04220</name>
</gene>
<name>A0A7C4GGE0_UNCW3</name>
<evidence type="ECO:0000256" key="1">
    <source>
        <dbReference type="SAM" id="Phobius"/>
    </source>
</evidence>
<feature type="transmembrane region" description="Helical" evidence="1">
    <location>
        <begin position="357"/>
        <end position="375"/>
    </location>
</feature>
<comment type="caution">
    <text evidence="2">The sequence shown here is derived from an EMBL/GenBank/DDBJ whole genome shotgun (WGS) entry which is preliminary data.</text>
</comment>
<feature type="transmembrane region" description="Helical" evidence="1">
    <location>
        <begin position="279"/>
        <end position="298"/>
    </location>
</feature>